<dbReference type="KEGG" id="rtu:PR017_19480"/>
<evidence type="ECO:0000259" key="1">
    <source>
        <dbReference type="Pfam" id="PF00583"/>
    </source>
</evidence>
<evidence type="ECO:0000313" key="3">
    <source>
        <dbReference type="Proteomes" id="UP000249499"/>
    </source>
</evidence>
<accession>A0AAF1KMR0</accession>
<dbReference type="InterPro" id="IPR000182">
    <property type="entry name" value="GNAT_dom"/>
</dbReference>
<keyword evidence="2" id="KW-0614">Plasmid</keyword>
<dbReference type="Gene3D" id="3.40.630.30">
    <property type="match status" value="1"/>
</dbReference>
<gene>
    <name evidence="2" type="ORF">PR017_19480</name>
</gene>
<dbReference type="SUPFAM" id="SSF55729">
    <property type="entry name" value="Acyl-CoA N-acyltransferases (Nat)"/>
    <property type="match status" value="1"/>
</dbReference>
<dbReference type="Pfam" id="PF00583">
    <property type="entry name" value="Acetyltransf_1"/>
    <property type="match status" value="1"/>
</dbReference>
<geneLocation type="plasmid" evidence="2 3">
    <name>pRt1078</name>
</geneLocation>
<protein>
    <submittedName>
        <fullName evidence="2">GNAT family N-acetyltransferase</fullName>
    </submittedName>
</protein>
<dbReference type="Proteomes" id="UP000249499">
    <property type="component" value="Plasmid pRt1078"/>
</dbReference>
<dbReference type="InterPro" id="IPR016181">
    <property type="entry name" value="Acyl_CoA_acyltransferase"/>
</dbReference>
<reference evidence="2 3" key="1">
    <citation type="journal article" date="2018" name="Sci. Rep.">
        <title>Rhizobium tumorigenes sp. nov., a novel plant tumorigenic bacterium isolated from cane gall tumors on thornless blackberry.</title>
        <authorList>
            <person name="Kuzmanovi N."/>
            <person name="Smalla K."/>
            <person name="Gronow S."/>
            <person name="PuBawska J."/>
        </authorList>
    </citation>
    <scope>NUCLEOTIDE SEQUENCE [LARGE SCALE GENOMIC DNA]</scope>
    <source>
        <strain evidence="2 3">1078</strain>
    </source>
</reference>
<keyword evidence="3" id="KW-1185">Reference proteome</keyword>
<feature type="domain" description="N-acetyltransferase" evidence="1">
    <location>
        <begin position="341"/>
        <end position="423"/>
    </location>
</feature>
<name>A0AAF1KMR0_9HYPH</name>
<dbReference type="RefSeq" id="WP_279619555.1">
    <property type="nucleotide sequence ID" value="NZ_CP117256.1"/>
</dbReference>
<dbReference type="GO" id="GO:0016747">
    <property type="term" value="F:acyltransferase activity, transferring groups other than amino-acyl groups"/>
    <property type="evidence" value="ECO:0007669"/>
    <property type="project" value="InterPro"/>
</dbReference>
<dbReference type="AlphaFoldDB" id="A0AAF1KMR0"/>
<reference evidence="3" key="2">
    <citation type="journal article" date="2023" name="MicrobiologyOpen">
        <title>Genomics of the tumorigenes clade of the family Rhizobiaceae and description of Rhizobium rhododendri sp. nov.</title>
        <authorList>
            <person name="Kuzmanovic N."/>
            <person name="diCenzo G.C."/>
            <person name="Bunk B."/>
            <person name="Sproeer C."/>
            <person name="Fruehling A."/>
            <person name="Neumann-Schaal M."/>
            <person name="Overmann J."/>
            <person name="Smalla K."/>
        </authorList>
    </citation>
    <scope>NUCLEOTIDE SEQUENCE [LARGE SCALE GENOMIC DNA]</scope>
    <source>
        <strain evidence="3">1078</strain>
        <plasmid evidence="3">pRt1078</plasmid>
    </source>
</reference>
<organism evidence="2 3">
    <name type="scientific">Rhizobium tumorigenes</name>
    <dbReference type="NCBI Taxonomy" id="2041385"/>
    <lineage>
        <taxon>Bacteria</taxon>
        <taxon>Pseudomonadati</taxon>
        <taxon>Pseudomonadota</taxon>
        <taxon>Alphaproteobacteria</taxon>
        <taxon>Hyphomicrobiales</taxon>
        <taxon>Rhizobiaceae</taxon>
        <taxon>Rhizobium/Agrobacterium group</taxon>
        <taxon>Rhizobium</taxon>
    </lineage>
</organism>
<dbReference type="EMBL" id="CP117256">
    <property type="protein sequence ID" value="WFR98058.1"/>
    <property type="molecule type" value="Genomic_DNA"/>
</dbReference>
<sequence length="447" mass="49727">MSWPSGRERHIDDKLDLGLDWWGKGLKREEMARARRRSPKLLRCLYDSWTLASWSEWLKRRGGTETLTSLVLLHVDDHRDLGSPRIERNEAGWRDLITNRQISLSDPDTVIEAIESGAIGMGSFMTPFLAAVPLAEVRHLCQPPKAVATRDFVIRIEDNSDDLLQPGASRPVATLEPSSGTGAGHYRLTPDVDDWLEGIQGGPLLLHIDMDYFNNRYDGDSDWRERPARLDTPVEKIFAQITMLTQALRRRGLLEVIEDVVFAFSPGFFPAELWAKVDRHLASCLGLDTLEGGTARSGLSGHADKGTRNKGKARKNRVLISEDEVELVRAKGTKGRGGGADGEAWLIQLGGKRAGQVFINLIDESPIGKHASIQIYLNITSQGRGIGSLCYRWACERSKYVVIYAHMQKSNIASARAAEKAGFIDETSAQERQKLMVWRRSSSAASA</sequence>
<evidence type="ECO:0000313" key="2">
    <source>
        <dbReference type="EMBL" id="WFR98058.1"/>
    </source>
</evidence>
<proteinExistence type="predicted"/>